<dbReference type="Pfam" id="PF13248">
    <property type="entry name" value="Zn_ribbon_3"/>
    <property type="match status" value="1"/>
</dbReference>
<evidence type="ECO:0000313" key="4">
    <source>
        <dbReference type="EMBL" id="SBP87364.1"/>
    </source>
</evidence>
<accession>A0A238D2F1</accession>
<evidence type="ECO:0000256" key="2">
    <source>
        <dbReference type="SAM" id="Phobius"/>
    </source>
</evidence>
<keyword evidence="5" id="KW-1185">Reference proteome</keyword>
<dbReference type="EMBL" id="FLMQ01000055">
    <property type="protein sequence ID" value="SBP87364.1"/>
    <property type="molecule type" value="Genomic_DNA"/>
</dbReference>
<evidence type="ECO:0000313" key="5">
    <source>
        <dbReference type="Proteomes" id="UP000214566"/>
    </source>
</evidence>
<sequence length="407" mass="41950">MSAAWHAATWLQPRPFRQPRENMMTVKTTNNLSVLLRSYEALHNWRALVMLAGSALLAGLAMAGGSIAVESSGSYAVMGLMGLLAFIIALVGMNASGLMLVDQAYDQTVRGFGAAFMGGLQAALYAVGALILLGLGFAAIVLGVFVLSLLGRIPGIGGFFGFMLAGPSVVLVAMAYVVLLFAVPLMVVAIWHGEGLLGSLSHAADIVLKKPLEVFMHVLVLGLLVFPVAVLIFGLVFGASMLVGGMYGTGALSGATLDGGGHGPMGMFMNSMASYGFGGAGISISLVLFLAWSVVGLIYVLGMIFVYRAVSEGVESEAAGLVRERLSQLRQKMDAYKPRGGASASAADATNAESTVGSGMPERGESMDAVQAPAPAAEPHAAARCPACGAEVRSGDAFCGNCGHPLR</sequence>
<evidence type="ECO:0000259" key="3">
    <source>
        <dbReference type="Pfam" id="PF13248"/>
    </source>
</evidence>
<gene>
    <name evidence="4" type="ORF">THIARS_60077</name>
</gene>
<keyword evidence="2" id="KW-0812">Transmembrane</keyword>
<reference evidence="4 5" key="1">
    <citation type="submission" date="2016-06" db="EMBL/GenBank/DDBJ databases">
        <authorList>
            <person name="Kjaerup R.B."/>
            <person name="Dalgaard T.S."/>
            <person name="Juul-Madsen H.R."/>
        </authorList>
    </citation>
    <scope>NUCLEOTIDE SEQUENCE [LARGE SCALE GENOMIC DNA]</scope>
    <source>
        <strain evidence="4 5">DSM 16361</strain>
    </source>
</reference>
<feature type="transmembrane region" description="Helical" evidence="2">
    <location>
        <begin position="47"/>
        <end position="69"/>
    </location>
</feature>
<feature type="compositionally biased region" description="Low complexity" evidence="1">
    <location>
        <begin position="342"/>
        <end position="354"/>
    </location>
</feature>
<feature type="transmembrane region" description="Helical" evidence="2">
    <location>
        <begin position="75"/>
        <end position="101"/>
    </location>
</feature>
<dbReference type="Proteomes" id="UP000214566">
    <property type="component" value="Unassembled WGS sequence"/>
</dbReference>
<feature type="transmembrane region" description="Helical" evidence="2">
    <location>
        <begin position="214"/>
        <end position="237"/>
    </location>
</feature>
<organism evidence="4 5">
    <name type="scientific">Thiomonas delicata</name>
    <name type="common">Thiomonas cuprina</name>
    <dbReference type="NCBI Taxonomy" id="364030"/>
    <lineage>
        <taxon>Bacteria</taxon>
        <taxon>Pseudomonadati</taxon>
        <taxon>Pseudomonadota</taxon>
        <taxon>Betaproteobacteria</taxon>
        <taxon>Burkholderiales</taxon>
        <taxon>Thiomonas</taxon>
    </lineage>
</organism>
<keyword evidence="2" id="KW-1133">Transmembrane helix</keyword>
<feature type="transmembrane region" description="Helical" evidence="2">
    <location>
        <begin position="170"/>
        <end position="193"/>
    </location>
</feature>
<dbReference type="AlphaFoldDB" id="A0A238D2F1"/>
<feature type="region of interest" description="Disordered" evidence="1">
    <location>
        <begin position="337"/>
        <end position="375"/>
    </location>
</feature>
<feature type="transmembrane region" description="Helical" evidence="2">
    <location>
        <begin position="275"/>
        <end position="301"/>
    </location>
</feature>
<name>A0A238D2F1_THIDL</name>
<proteinExistence type="predicted"/>
<feature type="domain" description="Putative zinc-ribbon" evidence="3">
    <location>
        <begin position="383"/>
        <end position="406"/>
    </location>
</feature>
<evidence type="ECO:0000256" key="1">
    <source>
        <dbReference type="SAM" id="MobiDB-lite"/>
    </source>
</evidence>
<dbReference type="InterPro" id="IPR059113">
    <property type="entry name" value="Znf_ribbon"/>
</dbReference>
<feature type="transmembrane region" description="Helical" evidence="2">
    <location>
        <begin position="122"/>
        <end position="150"/>
    </location>
</feature>
<protein>
    <recommendedName>
        <fullName evidence="3">Putative zinc-ribbon domain-containing protein</fullName>
    </recommendedName>
</protein>
<keyword evidence="2" id="KW-0472">Membrane</keyword>